<dbReference type="EMBL" id="CP099418">
    <property type="protein sequence ID" value="USW46746.1"/>
    <property type="molecule type" value="Genomic_DNA"/>
</dbReference>
<dbReference type="PANTHER" id="PTHR38111:SF2">
    <property type="entry name" value="FINGER DOMAIN PROTEIN, PUTATIVE (AFU_ORTHOLOGUE AFUA_1G01560)-RELATED"/>
    <property type="match status" value="1"/>
</dbReference>
<dbReference type="PANTHER" id="PTHR38111">
    <property type="entry name" value="ZN(2)-C6 FUNGAL-TYPE DOMAIN-CONTAINING PROTEIN-RELATED"/>
    <property type="match status" value="1"/>
</dbReference>
<reference evidence="2" key="1">
    <citation type="submission" date="2022-06" db="EMBL/GenBank/DDBJ databases">
        <title>Complete genome sequences of two strains of the flax pathogen Septoria linicola.</title>
        <authorList>
            <person name="Lapalu N."/>
            <person name="Simon A."/>
            <person name="Demenou B."/>
            <person name="Paumier D."/>
            <person name="Guillot M.-P."/>
            <person name="Gout L."/>
            <person name="Valade R."/>
        </authorList>
    </citation>
    <scope>NUCLEOTIDE SEQUENCE</scope>
    <source>
        <strain evidence="2">SE15195</strain>
    </source>
</reference>
<sequence>MSCVIAEVQTLTTTSAQRPKGRTRKSNKIDDGSLSRARLARRHDGGQKQLLCGTLPEHDVLDTQMFAVFYDNFLPPLLSPWRSVSYLASVAGTVPGTPLLKSAKRAFGLVHLAQQSQNTAILQESRISYGRLLGLLNYALQCPDKEIRDILVTMSLMTHMSNTMELAAQKDVTWAVHLQAAQHLLMLQGPRHLQVESAVDQGIVRHICGNSFWLAIANRRGWSIHRAWLKMQTKGWADMLEVFHDLPTILQDTDATFAREDNIGDLLKLVSRLHHTTKFARSLFTTVQDRPIVGISELKKGGIKDKDRLLAAGSYIFSGWYAPMNQMDALKFILMTLLSLITECTILRIWIMCPETVMLIPSDLQRSIYQNSDRLARRLCRISPSLMQADGIVSVLTLELCLRMAYNVFEQQQATAERNWSSAALSATSKRLDLVRANGVPTLCKLEQVIPGIVEAGRYGSAFDLRALTLSIA</sequence>
<dbReference type="AlphaFoldDB" id="A0A9Q9AIX5"/>
<keyword evidence="3" id="KW-1185">Reference proteome</keyword>
<name>A0A9Q9AIX5_9PEZI</name>
<evidence type="ECO:0008006" key="4">
    <source>
        <dbReference type="Google" id="ProtNLM"/>
    </source>
</evidence>
<dbReference type="InterPro" id="IPR053178">
    <property type="entry name" value="Osmoadaptation_assoc"/>
</dbReference>
<accession>A0A9Q9AIX5</accession>
<evidence type="ECO:0000256" key="1">
    <source>
        <dbReference type="SAM" id="MobiDB-lite"/>
    </source>
</evidence>
<proteinExistence type="predicted"/>
<evidence type="ECO:0000313" key="3">
    <source>
        <dbReference type="Proteomes" id="UP001056384"/>
    </source>
</evidence>
<evidence type="ECO:0000313" key="2">
    <source>
        <dbReference type="EMBL" id="USW46746.1"/>
    </source>
</evidence>
<dbReference type="Proteomes" id="UP001056384">
    <property type="component" value="Chromosome 1"/>
</dbReference>
<protein>
    <recommendedName>
        <fullName evidence="4">Transcription factor domain-containing protein</fullName>
    </recommendedName>
</protein>
<feature type="region of interest" description="Disordered" evidence="1">
    <location>
        <begin position="14"/>
        <end position="33"/>
    </location>
</feature>
<gene>
    <name evidence="2" type="ORF">Slin15195_G000650</name>
</gene>
<organism evidence="2 3">
    <name type="scientific">Septoria linicola</name>
    <dbReference type="NCBI Taxonomy" id="215465"/>
    <lineage>
        <taxon>Eukaryota</taxon>
        <taxon>Fungi</taxon>
        <taxon>Dikarya</taxon>
        <taxon>Ascomycota</taxon>
        <taxon>Pezizomycotina</taxon>
        <taxon>Dothideomycetes</taxon>
        <taxon>Dothideomycetidae</taxon>
        <taxon>Mycosphaerellales</taxon>
        <taxon>Mycosphaerellaceae</taxon>
        <taxon>Septoria</taxon>
    </lineage>
</organism>